<keyword evidence="2" id="KW-1185">Reference proteome</keyword>
<dbReference type="Proteomes" id="UP000683000">
    <property type="component" value="Unassembled WGS sequence"/>
</dbReference>
<organism evidence="1 2">
    <name type="scientific">Boletus reticuloceps</name>
    <dbReference type="NCBI Taxonomy" id="495285"/>
    <lineage>
        <taxon>Eukaryota</taxon>
        <taxon>Fungi</taxon>
        <taxon>Dikarya</taxon>
        <taxon>Basidiomycota</taxon>
        <taxon>Agaricomycotina</taxon>
        <taxon>Agaricomycetes</taxon>
        <taxon>Agaricomycetidae</taxon>
        <taxon>Boletales</taxon>
        <taxon>Boletineae</taxon>
        <taxon>Boletaceae</taxon>
        <taxon>Boletoideae</taxon>
        <taxon>Boletus</taxon>
    </lineage>
</organism>
<proteinExistence type="predicted"/>
<dbReference type="AlphaFoldDB" id="A0A8I2YNP8"/>
<comment type="caution">
    <text evidence="1">The sequence shown here is derived from an EMBL/GenBank/DDBJ whole genome shotgun (WGS) entry which is preliminary data.</text>
</comment>
<accession>A0A8I2YNP8</accession>
<sequence length="105" mass="11770">MKKLMLPPVANNIEYKSIAVIQAVITYCIYYQPPTPSAAYITPHHLQPTIPSLFTFNIPSIVSVIAYPTWNGGPHHQDHFCLVISSHQGRGIVNPIICLELSFQR</sequence>
<reference evidence="1" key="1">
    <citation type="submission" date="2021-03" db="EMBL/GenBank/DDBJ databases">
        <title>Evolutionary innovations through gain and loss of genes in the ectomycorrhizal Boletales.</title>
        <authorList>
            <person name="Wu G."/>
            <person name="Miyauchi S."/>
            <person name="Morin E."/>
            <person name="Yang Z.-L."/>
            <person name="Xu J."/>
            <person name="Martin F.M."/>
        </authorList>
    </citation>
    <scope>NUCLEOTIDE SEQUENCE</scope>
    <source>
        <strain evidence="1">BR01</strain>
    </source>
</reference>
<gene>
    <name evidence="1" type="ORF">JVT61DRAFT_2894</name>
</gene>
<name>A0A8I2YNP8_9AGAM</name>
<evidence type="ECO:0000313" key="2">
    <source>
        <dbReference type="Proteomes" id="UP000683000"/>
    </source>
</evidence>
<dbReference type="EMBL" id="JAGFBS010000013">
    <property type="protein sequence ID" value="KAG6376009.1"/>
    <property type="molecule type" value="Genomic_DNA"/>
</dbReference>
<evidence type="ECO:0000313" key="1">
    <source>
        <dbReference type="EMBL" id="KAG6376009.1"/>
    </source>
</evidence>
<protein>
    <submittedName>
        <fullName evidence="1">Uncharacterized protein</fullName>
    </submittedName>
</protein>